<dbReference type="GO" id="GO:0016020">
    <property type="term" value="C:membrane"/>
    <property type="evidence" value="ECO:0007669"/>
    <property type="project" value="InterPro"/>
</dbReference>
<name>A0A316EVY0_9BURK</name>
<comment type="caution">
    <text evidence="3">The sequence shown here is derived from an EMBL/GenBank/DDBJ whole genome shotgun (WGS) entry which is preliminary data.</text>
</comment>
<feature type="transmembrane region" description="Helical" evidence="1">
    <location>
        <begin position="87"/>
        <end position="105"/>
    </location>
</feature>
<evidence type="ECO:0000259" key="2">
    <source>
        <dbReference type="Pfam" id="PF01478"/>
    </source>
</evidence>
<proteinExistence type="predicted"/>
<dbReference type="GO" id="GO:0004190">
    <property type="term" value="F:aspartic-type endopeptidase activity"/>
    <property type="evidence" value="ECO:0007669"/>
    <property type="project" value="InterPro"/>
</dbReference>
<accession>A0A316EVY0</accession>
<sequence>MRAVTSADAHSGLLSGFFEPLVAVGDIARLGTFDLLTASCLLALVGTAAASDLRSHRIPNRLVAMGAIAALVVQAALHGAAPGTWRWFTGLAAGIAPFVVLYLVSAVGAGDAKLMACVGAFVGPETALEILIATLLCGGAMAVWTMVARRHVRRTMAGVVGTLLMLPFSWRAGTNGSTHTATTVTTTARLPYAVAIAGGVLLVMTGVI</sequence>
<feature type="transmembrane region" description="Helical" evidence="1">
    <location>
        <begin position="190"/>
        <end position="207"/>
    </location>
</feature>
<dbReference type="Pfam" id="PF01478">
    <property type="entry name" value="Peptidase_A24"/>
    <property type="match status" value="1"/>
</dbReference>
<keyword evidence="4" id="KW-1185">Reference proteome</keyword>
<dbReference type="RefSeq" id="WP_109580336.1">
    <property type="nucleotide sequence ID" value="NZ_QGGT01000001.1"/>
</dbReference>
<dbReference type="EMBL" id="QGGT01000001">
    <property type="protein sequence ID" value="PWK36511.1"/>
    <property type="molecule type" value="Genomic_DNA"/>
</dbReference>
<keyword evidence="1" id="KW-0812">Transmembrane</keyword>
<evidence type="ECO:0000313" key="3">
    <source>
        <dbReference type="EMBL" id="PWK36511.1"/>
    </source>
</evidence>
<reference evidence="3 4" key="1">
    <citation type="submission" date="2018-05" db="EMBL/GenBank/DDBJ databases">
        <title>Genomic Encyclopedia of Type Strains, Phase IV (KMG-V): Genome sequencing to study the core and pangenomes of soil and plant-associated prokaryotes.</title>
        <authorList>
            <person name="Whitman W."/>
        </authorList>
    </citation>
    <scope>NUCLEOTIDE SEQUENCE [LARGE SCALE GENOMIC DNA]</scope>
    <source>
        <strain evidence="3 4">SLV-132</strain>
    </source>
</reference>
<gene>
    <name evidence="3" type="ORF">C7419_101367</name>
</gene>
<feature type="transmembrane region" description="Helical" evidence="1">
    <location>
        <begin position="62"/>
        <end position="81"/>
    </location>
</feature>
<dbReference type="Proteomes" id="UP000245754">
    <property type="component" value="Unassembled WGS sequence"/>
</dbReference>
<keyword evidence="1" id="KW-1133">Transmembrane helix</keyword>
<dbReference type="Gene3D" id="1.20.120.1220">
    <property type="match status" value="1"/>
</dbReference>
<protein>
    <submittedName>
        <fullName evidence="3">Prepilin peptidase CpaA</fullName>
    </submittedName>
</protein>
<evidence type="ECO:0000313" key="4">
    <source>
        <dbReference type="Proteomes" id="UP000245754"/>
    </source>
</evidence>
<feature type="domain" description="Prepilin type IV endopeptidase peptidase" evidence="2">
    <location>
        <begin position="41"/>
        <end position="142"/>
    </location>
</feature>
<organism evidence="3 4">
    <name type="scientific">Cupriavidus plantarum</name>
    <dbReference type="NCBI Taxonomy" id="942865"/>
    <lineage>
        <taxon>Bacteria</taxon>
        <taxon>Pseudomonadati</taxon>
        <taxon>Pseudomonadota</taxon>
        <taxon>Betaproteobacteria</taxon>
        <taxon>Burkholderiales</taxon>
        <taxon>Burkholderiaceae</taxon>
        <taxon>Cupriavidus</taxon>
    </lineage>
</organism>
<dbReference type="InterPro" id="IPR000045">
    <property type="entry name" value="Prepilin_IV_endopep_pep"/>
</dbReference>
<keyword evidence="1" id="KW-0472">Membrane</keyword>
<evidence type="ECO:0000256" key="1">
    <source>
        <dbReference type="SAM" id="Phobius"/>
    </source>
</evidence>
<dbReference type="AlphaFoldDB" id="A0A316EVY0"/>